<dbReference type="InterPro" id="IPR006059">
    <property type="entry name" value="SBP"/>
</dbReference>
<dbReference type="Gene3D" id="1.10.3720.10">
    <property type="entry name" value="MetI-like"/>
    <property type="match status" value="3"/>
</dbReference>
<name>A0A8J4SXK3_9STRA</name>
<dbReference type="Pfam" id="PF00528">
    <property type="entry name" value="BPD_transp_1"/>
    <property type="match status" value="1"/>
</dbReference>
<feature type="domain" description="ABC transmembrane type-1" evidence="8">
    <location>
        <begin position="1"/>
        <end position="201"/>
    </location>
</feature>
<evidence type="ECO:0000256" key="1">
    <source>
        <dbReference type="ARBA" id="ARBA00004651"/>
    </source>
</evidence>
<dbReference type="GO" id="GO:0055085">
    <property type="term" value="P:transmembrane transport"/>
    <property type="evidence" value="ECO:0007669"/>
    <property type="project" value="InterPro"/>
</dbReference>
<protein>
    <recommendedName>
        <fullName evidence="8">ABC transmembrane type-1 domain-containing protein</fullName>
    </recommendedName>
</protein>
<keyword evidence="3" id="KW-1003">Cell membrane</keyword>
<accession>A0A8J4SXK3</accession>
<dbReference type="InterPro" id="IPR050809">
    <property type="entry name" value="UgpAE/MalFG_permease"/>
</dbReference>
<keyword evidence="5 7" id="KW-1133">Transmembrane helix</keyword>
<keyword evidence="2" id="KW-0813">Transport</keyword>
<dbReference type="Pfam" id="PF01547">
    <property type="entry name" value="SBP_bac_1"/>
    <property type="match status" value="1"/>
</dbReference>
<evidence type="ECO:0000256" key="7">
    <source>
        <dbReference type="SAM" id="Phobius"/>
    </source>
</evidence>
<comment type="subcellular location">
    <subcellularLocation>
        <location evidence="1">Cell membrane</location>
        <topology evidence="1">Multi-pass membrane protein</topology>
    </subcellularLocation>
</comment>
<evidence type="ECO:0000256" key="4">
    <source>
        <dbReference type="ARBA" id="ARBA00022692"/>
    </source>
</evidence>
<evidence type="ECO:0000313" key="9">
    <source>
        <dbReference type="EMBL" id="KAF4326313.1"/>
    </source>
</evidence>
<dbReference type="SUPFAM" id="SSF161098">
    <property type="entry name" value="MetI-like"/>
    <property type="match status" value="2"/>
</dbReference>
<organism evidence="9 10">
    <name type="scientific">Phytophthora kernoviae 00238/432</name>
    <dbReference type="NCBI Taxonomy" id="1284355"/>
    <lineage>
        <taxon>Eukaryota</taxon>
        <taxon>Sar</taxon>
        <taxon>Stramenopiles</taxon>
        <taxon>Oomycota</taxon>
        <taxon>Peronosporomycetes</taxon>
        <taxon>Peronosporales</taxon>
        <taxon>Peronosporaceae</taxon>
        <taxon>Phytophthora</taxon>
    </lineage>
</organism>
<feature type="transmembrane region" description="Helical" evidence="7">
    <location>
        <begin position="180"/>
        <end position="201"/>
    </location>
</feature>
<evidence type="ECO:0000256" key="5">
    <source>
        <dbReference type="ARBA" id="ARBA00022989"/>
    </source>
</evidence>
<sequence length="795" mass="89283">MYGIQIAFKNFVPSKGITGSEWVGFDHFERFFNSYFFWDLLWNTFSISFYELAIGFPLPIILALAFNEVRNGPFKKSVQTWNDCQSTGWGTIIYLAALSGVDPQLHEAAIMDGASRFKRMLHINLPTIVPTITIMLILNMGNILGLGFEKILLLQNSLNMEASDVISTYVYRAGLVNAQYSFSTAVGLFNSVVNVILLVTVNQIAKRTSENSLCSPQDVNSGAMWLFPKNVTLDGYKLVFENPKIWNGYWNTIIYTVVGTLVNLAVTLPASGGLVPTYLLVKNLGLINSAANNSTGEVTVNNEGFPIVNEPITLTLMAPDVGIQNWENMAVLQQMQEKTGINLEYKNAPKDSFETKKNLVLASGDYPDILYAAGLTTAEQMNYGEQGILIPLEDLIEEYAPNFKKLLEENPDVRKSITAPDGHIYSLPVVELSQHWYRNPMWYNGDFLKALNIDKLPETTEELYTYLKRVKEEDPNGNGKVDEIPISSVTTPAANLRDIRTWLLGAFGIYEEEIYVDDADKVHYTPLEEGYKEYLTYMNRLWSEDLLDHESFSQTAEQKKAKAQNNQVALFSDWHAYMSKGGEPSTADPMFAPVRSESVAAPAIAKNRGITSGAFAITQSNSAPEASMRWVDYLYSYEGAMLFNKGPEGILWEYTDKDNRVKKYLPVPDGKEMEDYRATLTPNYGIPAPTLSMDDISKGLKTDFDLWVEQETQGKLLDKGARIPFPTLFFTVEEQTEISSLNSDLRTYVNQMEAKFITGAEPLTGWDKYVATVKKMGGERVAEINQAAYDRWKSN</sequence>
<keyword evidence="4 7" id="KW-0812">Transmembrane</keyword>
<dbReference type="GO" id="GO:0005886">
    <property type="term" value="C:plasma membrane"/>
    <property type="evidence" value="ECO:0007669"/>
    <property type="project" value="UniProtKB-SubCell"/>
</dbReference>
<dbReference type="Gene3D" id="3.40.190.10">
    <property type="entry name" value="Periplasmic binding protein-like II"/>
    <property type="match status" value="2"/>
</dbReference>
<evidence type="ECO:0000256" key="2">
    <source>
        <dbReference type="ARBA" id="ARBA00022448"/>
    </source>
</evidence>
<dbReference type="InterPro" id="IPR000515">
    <property type="entry name" value="MetI-like"/>
</dbReference>
<dbReference type="AlphaFoldDB" id="A0A8J4SXK3"/>
<reference evidence="9" key="1">
    <citation type="journal article" date="2015" name="Genom Data">
        <title>Draft genome sequences of Phytophthora kernoviae and Phytophthora ramorum lineage EU2 from Scotland.</title>
        <authorList>
            <person name="Sambles C."/>
            <person name="Schlenzig A."/>
            <person name="O'Neill P."/>
            <person name="Grant M."/>
            <person name="Studholme D.J."/>
        </authorList>
    </citation>
    <scope>NUCLEOTIDE SEQUENCE</scope>
    <source>
        <strain evidence="9">00238/432</strain>
    </source>
</reference>
<evidence type="ECO:0000313" key="10">
    <source>
        <dbReference type="Proteomes" id="UP000702964"/>
    </source>
</evidence>
<reference evidence="9" key="2">
    <citation type="submission" date="2020-02" db="EMBL/GenBank/DDBJ databases">
        <authorList>
            <person name="Studholme D.J."/>
        </authorList>
    </citation>
    <scope>NUCLEOTIDE SEQUENCE</scope>
    <source>
        <strain evidence="9">00238/432</strain>
    </source>
</reference>
<proteinExistence type="predicted"/>
<dbReference type="InterPro" id="IPR035906">
    <property type="entry name" value="MetI-like_sf"/>
</dbReference>
<dbReference type="PANTHER" id="PTHR43227">
    <property type="entry name" value="BLL4140 PROTEIN"/>
    <property type="match status" value="1"/>
</dbReference>
<dbReference type="PANTHER" id="PTHR43227:SF11">
    <property type="entry name" value="BLL4140 PROTEIN"/>
    <property type="match status" value="1"/>
</dbReference>
<feature type="transmembrane region" description="Helical" evidence="7">
    <location>
        <begin position="40"/>
        <end position="66"/>
    </location>
</feature>
<gene>
    <name evidence="9" type="ORF">G195_000148</name>
</gene>
<evidence type="ECO:0000256" key="6">
    <source>
        <dbReference type="ARBA" id="ARBA00023136"/>
    </source>
</evidence>
<dbReference type="CDD" id="cd06261">
    <property type="entry name" value="TM_PBP2"/>
    <property type="match status" value="1"/>
</dbReference>
<comment type="caution">
    <text evidence="9">The sequence shown here is derived from an EMBL/GenBank/DDBJ whole genome shotgun (WGS) entry which is preliminary data.</text>
</comment>
<evidence type="ECO:0000259" key="8">
    <source>
        <dbReference type="PROSITE" id="PS50928"/>
    </source>
</evidence>
<dbReference type="Proteomes" id="UP000702964">
    <property type="component" value="Unassembled WGS sequence"/>
</dbReference>
<feature type="transmembrane region" description="Helical" evidence="7">
    <location>
        <begin position="125"/>
        <end position="148"/>
    </location>
</feature>
<evidence type="ECO:0000256" key="3">
    <source>
        <dbReference type="ARBA" id="ARBA00022475"/>
    </source>
</evidence>
<dbReference type="PROSITE" id="PS50928">
    <property type="entry name" value="ABC_TM1"/>
    <property type="match status" value="1"/>
</dbReference>
<dbReference type="EMBL" id="AOFI03000001">
    <property type="protein sequence ID" value="KAF4326313.1"/>
    <property type="molecule type" value="Genomic_DNA"/>
</dbReference>
<keyword evidence="6 7" id="KW-0472">Membrane</keyword>
<dbReference type="SUPFAM" id="SSF53850">
    <property type="entry name" value="Periplasmic binding protein-like II"/>
    <property type="match status" value="1"/>
</dbReference>